<dbReference type="InterPro" id="IPR036005">
    <property type="entry name" value="Creatinase/aminopeptidase-like"/>
</dbReference>
<dbReference type="Gene3D" id="3.90.230.10">
    <property type="entry name" value="Creatinase/methionine aminopeptidase superfamily"/>
    <property type="match status" value="1"/>
</dbReference>
<evidence type="ECO:0000256" key="1">
    <source>
        <dbReference type="ARBA" id="ARBA00022723"/>
    </source>
</evidence>
<dbReference type="InterPro" id="IPR000994">
    <property type="entry name" value="Pept_M24"/>
</dbReference>
<dbReference type="Gene3D" id="3.40.350.10">
    <property type="entry name" value="Creatinase/prolidase N-terminal domain"/>
    <property type="match status" value="1"/>
</dbReference>
<dbReference type="InterPro" id="IPR029149">
    <property type="entry name" value="Creatin/AminoP/Spt16_N"/>
</dbReference>
<dbReference type="PANTHER" id="PTHR46112:SF3">
    <property type="entry name" value="AMINOPEPTIDASE YPDF"/>
    <property type="match status" value="1"/>
</dbReference>
<evidence type="ECO:0000256" key="3">
    <source>
        <dbReference type="RuleBase" id="RU000590"/>
    </source>
</evidence>
<dbReference type="Proteomes" id="UP000198374">
    <property type="component" value="Unassembled WGS sequence"/>
</dbReference>
<keyword evidence="6" id="KW-0645">Protease</keyword>
<keyword evidence="7" id="KW-1185">Reference proteome</keyword>
<proteinExistence type="inferred from homology"/>
<keyword evidence="6" id="KW-0031">Aminopeptidase</keyword>
<dbReference type="InterPro" id="IPR001131">
    <property type="entry name" value="Peptidase_M24B_aminopep-P_CS"/>
</dbReference>
<evidence type="ECO:0000259" key="5">
    <source>
        <dbReference type="Pfam" id="PF01321"/>
    </source>
</evidence>
<organism evidence="6 7">
    <name type="scientific">Secundilactobacillus mixtipabuli</name>
    <dbReference type="NCBI Taxonomy" id="1435342"/>
    <lineage>
        <taxon>Bacteria</taxon>
        <taxon>Bacillati</taxon>
        <taxon>Bacillota</taxon>
        <taxon>Bacilli</taxon>
        <taxon>Lactobacillales</taxon>
        <taxon>Lactobacillaceae</taxon>
        <taxon>Secundilactobacillus</taxon>
    </lineage>
</organism>
<sequence length="351" mass="38811">MDSRLSQLQSQFDDLRIEAFLVTDSVNKQYLTGFDGDGVVLVTAHQSYVITDSRYETALENQAHEFNVVITRYYLEAAAQLVSNQQITVLGFEDNIPFHDYDRIDELMSSDIVPMTNLIEQMRERKSTEEISKLKNASQMTIKGFNRLLPYIKPGVTERYLANQLDVIMRDLGAEKASFDTIVASGQRAALPHGAATVKPVQSGEMITIDFGYYFDGYTSDLTRTIALGDPSEKLKRVYGIVQTAQRKIIAAIKPGVSGKQLDEIGRQFISEAGYGDYFNHGTGHGIGLDIHEGPALSMRSEDKMMASNVITVEPGIYLPGLGGIRIEDDVLVTASGQEILTQGPTDLIIL</sequence>
<dbReference type="InterPro" id="IPR050659">
    <property type="entry name" value="Peptidase_M24B"/>
</dbReference>
<accession>A0A1Z5IDA8</accession>
<dbReference type="SUPFAM" id="SSF53092">
    <property type="entry name" value="Creatinase/prolidase N-terminal domain"/>
    <property type="match status" value="1"/>
</dbReference>
<dbReference type="InterPro" id="IPR000587">
    <property type="entry name" value="Creatinase_N"/>
</dbReference>
<evidence type="ECO:0000313" key="7">
    <source>
        <dbReference type="Proteomes" id="UP000198374"/>
    </source>
</evidence>
<comment type="caution">
    <text evidence="6">The sequence shown here is derived from an EMBL/GenBank/DDBJ whole genome shotgun (WGS) entry which is preliminary data.</text>
</comment>
<dbReference type="SUPFAM" id="SSF55920">
    <property type="entry name" value="Creatinase/aminopeptidase"/>
    <property type="match status" value="1"/>
</dbReference>
<dbReference type="Pfam" id="PF00557">
    <property type="entry name" value="Peptidase_M24"/>
    <property type="match status" value="1"/>
</dbReference>
<evidence type="ECO:0000313" key="6">
    <source>
        <dbReference type="EMBL" id="GAW99724.1"/>
    </source>
</evidence>
<keyword evidence="1 3" id="KW-0479">Metal-binding</keyword>
<dbReference type="CDD" id="cd01092">
    <property type="entry name" value="APP-like"/>
    <property type="match status" value="1"/>
</dbReference>
<dbReference type="EMBL" id="BCMF01000007">
    <property type="protein sequence ID" value="GAW99724.1"/>
    <property type="molecule type" value="Genomic_DNA"/>
</dbReference>
<keyword evidence="2" id="KW-0378">Hydrolase</keyword>
<protein>
    <submittedName>
        <fullName evidence="6">Xaa-Pro aminopeptidase</fullName>
    </submittedName>
</protein>
<gene>
    <name evidence="6" type="primary">pepP</name>
    <name evidence="6" type="ORF">IWT30_01694</name>
</gene>
<dbReference type="OrthoDB" id="9806388at2"/>
<dbReference type="AlphaFoldDB" id="A0A1Z5IDA8"/>
<dbReference type="Pfam" id="PF01321">
    <property type="entry name" value="Creatinase_N"/>
    <property type="match status" value="1"/>
</dbReference>
<evidence type="ECO:0000259" key="4">
    <source>
        <dbReference type="Pfam" id="PF00557"/>
    </source>
</evidence>
<comment type="similarity">
    <text evidence="3">Belongs to the peptidase M24B family.</text>
</comment>
<dbReference type="PROSITE" id="PS00491">
    <property type="entry name" value="PROLINE_PEPTIDASE"/>
    <property type="match status" value="1"/>
</dbReference>
<dbReference type="GO" id="GO:0046872">
    <property type="term" value="F:metal ion binding"/>
    <property type="evidence" value="ECO:0007669"/>
    <property type="project" value="UniProtKB-KW"/>
</dbReference>
<dbReference type="PANTHER" id="PTHR46112">
    <property type="entry name" value="AMINOPEPTIDASE"/>
    <property type="match status" value="1"/>
</dbReference>
<dbReference type="RefSeq" id="WP_089109516.1">
    <property type="nucleotide sequence ID" value="NZ_BCMF01000007.1"/>
</dbReference>
<evidence type="ECO:0000256" key="2">
    <source>
        <dbReference type="ARBA" id="ARBA00022801"/>
    </source>
</evidence>
<feature type="domain" description="Peptidase M24" evidence="4">
    <location>
        <begin position="133"/>
        <end position="335"/>
    </location>
</feature>
<dbReference type="GO" id="GO:0004177">
    <property type="term" value="F:aminopeptidase activity"/>
    <property type="evidence" value="ECO:0007669"/>
    <property type="project" value="UniProtKB-KW"/>
</dbReference>
<name>A0A1Z5IDA8_9LACO</name>
<feature type="domain" description="Creatinase N-terminal" evidence="5">
    <location>
        <begin position="4"/>
        <end position="124"/>
    </location>
</feature>
<reference evidence="6 7" key="1">
    <citation type="submission" date="2015-11" db="EMBL/GenBank/DDBJ databases">
        <title>Draft genome sequences of new species of the genus Lactobacillus isolated from orchardgrass silage.</title>
        <authorList>
            <person name="Tohno M."/>
            <person name="Tanizawa Y."/>
            <person name="Arita M."/>
        </authorList>
    </citation>
    <scope>NUCLEOTIDE SEQUENCE [LARGE SCALE GENOMIC DNA]</scope>
    <source>
        <strain evidence="6 7">IWT30</strain>
    </source>
</reference>